<sequence length="71" mass="8580">MNPETATIDDFHHFNDELKLFTPDVIHYHFDDGWKNFTLEELFQPENQAYKVTYLTNYLKNEHADTNQNLF</sequence>
<evidence type="ECO:0000313" key="1">
    <source>
        <dbReference type="EMBL" id="KRN28592.1"/>
    </source>
</evidence>
<reference evidence="3 4" key="1">
    <citation type="journal article" date="2015" name="Genome Announc.">
        <title>Expanding the biotechnology potential of lactobacilli through comparative genomics of 213 strains and associated genera.</title>
        <authorList>
            <person name="Sun Z."/>
            <person name="Harris H.M."/>
            <person name="McCann A."/>
            <person name="Guo C."/>
            <person name="Argimon S."/>
            <person name="Zhang W."/>
            <person name="Yang X."/>
            <person name="Jeffery I.B."/>
            <person name="Cooney J.C."/>
            <person name="Kagawa T.F."/>
            <person name="Liu W."/>
            <person name="Song Y."/>
            <person name="Salvetti E."/>
            <person name="Wrobel A."/>
            <person name="Rasinkangas P."/>
            <person name="Parkhill J."/>
            <person name="Rea M.C."/>
            <person name="O'Sullivan O."/>
            <person name="Ritari J."/>
            <person name="Douillard F.P."/>
            <person name="Paul Ross R."/>
            <person name="Yang R."/>
            <person name="Briner A.E."/>
            <person name="Felis G.E."/>
            <person name="de Vos W.M."/>
            <person name="Barrangou R."/>
            <person name="Klaenhammer T.R."/>
            <person name="Caufield P.W."/>
            <person name="Cui Y."/>
            <person name="Zhang H."/>
            <person name="O'Toole P.W."/>
        </authorList>
    </citation>
    <scope>NUCLEOTIDE SEQUENCE [LARGE SCALE GENOMIC DNA]</scope>
    <source>
        <strain evidence="1 4">ATCC BAA-66</strain>
        <strain evidence="2 3">DSM 13344</strain>
    </source>
</reference>
<dbReference type="EMBL" id="JQAT01000002">
    <property type="protein sequence ID" value="KRN28592.1"/>
    <property type="molecule type" value="Genomic_DNA"/>
</dbReference>
<dbReference type="AlphaFoldDB" id="A0A0R2FJ66"/>
<dbReference type="EMBL" id="JQAZ01000002">
    <property type="protein sequence ID" value="KRN32998.1"/>
    <property type="molecule type" value="Genomic_DNA"/>
</dbReference>
<evidence type="ECO:0000313" key="3">
    <source>
        <dbReference type="Proteomes" id="UP000051645"/>
    </source>
</evidence>
<organism evidence="1 4">
    <name type="scientific">Lactobacillus selangorensis</name>
    <dbReference type="NCBI Taxonomy" id="81857"/>
    <lineage>
        <taxon>Bacteria</taxon>
        <taxon>Bacillati</taxon>
        <taxon>Bacillota</taxon>
        <taxon>Bacilli</taxon>
        <taxon>Lactobacillales</taxon>
        <taxon>Lactobacillaceae</taxon>
        <taxon>Lactobacillus</taxon>
    </lineage>
</organism>
<evidence type="ECO:0000313" key="2">
    <source>
        <dbReference type="EMBL" id="KRN32998.1"/>
    </source>
</evidence>
<keyword evidence="3" id="KW-1185">Reference proteome</keyword>
<dbReference type="PATRIC" id="fig|81857.3.peg.793"/>
<comment type="caution">
    <text evidence="1">The sequence shown here is derived from an EMBL/GenBank/DDBJ whole genome shotgun (WGS) entry which is preliminary data.</text>
</comment>
<dbReference type="Proteomes" id="UP000051645">
    <property type="component" value="Unassembled WGS sequence"/>
</dbReference>
<accession>A0A0R2FJ66</accession>
<name>A0A0R2FJ66_9LACO</name>
<evidence type="ECO:0000313" key="4">
    <source>
        <dbReference type="Proteomes" id="UP000051751"/>
    </source>
</evidence>
<dbReference type="STRING" id="81857.IV38_GL000791"/>
<gene>
    <name evidence="1" type="ORF">IV38_GL000791</name>
    <name evidence="2" type="ORF">IV40_GL001062</name>
</gene>
<protein>
    <submittedName>
        <fullName evidence="1">Uncharacterized protein</fullName>
    </submittedName>
</protein>
<dbReference type="RefSeq" id="WP_057769221.1">
    <property type="nucleotide sequence ID" value="NZ_JQAT01000002.1"/>
</dbReference>
<dbReference type="Proteomes" id="UP000051751">
    <property type="component" value="Unassembled WGS sequence"/>
</dbReference>
<proteinExistence type="predicted"/>